<sequence length="210" mass="22624">MTLVISHMSVSVDGFVAGPDQSLENPLGIGGPRLHRWHFEADEPGHEVDAGFRDQLLGRGAAYVMGRNMFGPVRGGWDSWAPDGEPAEWRGWWGEEPPYHAPVFVLTHHPRPPLELQGTTFHFVTDGVAAALDRAREAAGPDGVVDVAGGASTVQQVIRLGALDELLIDIAPALLGSGARLLDGLDDPGLEVVEAVHSPWATHIRYRLGR</sequence>
<dbReference type="GO" id="GO:0008703">
    <property type="term" value="F:5-amino-6-(5-phosphoribosylamino)uracil reductase activity"/>
    <property type="evidence" value="ECO:0007669"/>
    <property type="project" value="InterPro"/>
</dbReference>
<dbReference type="EMBL" id="JACGWT010000001">
    <property type="protein sequence ID" value="MBA8792815.1"/>
    <property type="molecule type" value="Genomic_DNA"/>
</dbReference>
<evidence type="ECO:0000313" key="2">
    <source>
        <dbReference type="EMBL" id="MBA8792815.1"/>
    </source>
</evidence>
<dbReference type="RefSeq" id="WP_182558407.1">
    <property type="nucleotide sequence ID" value="NZ_JACGWT010000001.1"/>
</dbReference>
<dbReference type="GO" id="GO:0009231">
    <property type="term" value="P:riboflavin biosynthetic process"/>
    <property type="evidence" value="ECO:0007669"/>
    <property type="project" value="InterPro"/>
</dbReference>
<evidence type="ECO:0000259" key="1">
    <source>
        <dbReference type="Pfam" id="PF01872"/>
    </source>
</evidence>
<dbReference type="InterPro" id="IPR024072">
    <property type="entry name" value="DHFR-like_dom_sf"/>
</dbReference>
<gene>
    <name evidence="2" type="ORF">FHX74_000409</name>
</gene>
<dbReference type="SUPFAM" id="SSF53597">
    <property type="entry name" value="Dihydrofolate reductase-like"/>
    <property type="match status" value="1"/>
</dbReference>
<dbReference type="AlphaFoldDB" id="A0A7W3IPI5"/>
<keyword evidence="3" id="KW-1185">Reference proteome</keyword>
<accession>A0A7W3IPI5</accession>
<evidence type="ECO:0000313" key="3">
    <source>
        <dbReference type="Proteomes" id="UP000523079"/>
    </source>
</evidence>
<dbReference type="Gene3D" id="3.40.430.10">
    <property type="entry name" value="Dihydrofolate Reductase, subunit A"/>
    <property type="match status" value="1"/>
</dbReference>
<organism evidence="2 3">
    <name type="scientific">Microlunatus kandeliicorticis</name>
    <dbReference type="NCBI Taxonomy" id="1759536"/>
    <lineage>
        <taxon>Bacteria</taxon>
        <taxon>Bacillati</taxon>
        <taxon>Actinomycetota</taxon>
        <taxon>Actinomycetes</taxon>
        <taxon>Propionibacteriales</taxon>
        <taxon>Propionibacteriaceae</taxon>
        <taxon>Microlunatus</taxon>
    </lineage>
</organism>
<proteinExistence type="predicted"/>
<protein>
    <submittedName>
        <fullName evidence="2">Dihydrofolate reductase</fullName>
    </submittedName>
</protein>
<dbReference type="Proteomes" id="UP000523079">
    <property type="component" value="Unassembled WGS sequence"/>
</dbReference>
<name>A0A7W3IPI5_9ACTN</name>
<comment type="caution">
    <text evidence="2">The sequence shown here is derived from an EMBL/GenBank/DDBJ whole genome shotgun (WGS) entry which is preliminary data.</text>
</comment>
<dbReference type="InterPro" id="IPR002734">
    <property type="entry name" value="RibDG_C"/>
</dbReference>
<reference evidence="2 3" key="1">
    <citation type="submission" date="2020-07" db="EMBL/GenBank/DDBJ databases">
        <title>Sequencing the genomes of 1000 actinobacteria strains.</title>
        <authorList>
            <person name="Klenk H.-P."/>
        </authorList>
    </citation>
    <scope>NUCLEOTIDE SEQUENCE [LARGE SCALE GENOMIC DNA]</scope>
    <source>
        <strain evidence="2 3">DSM 100723</strain>
    </source>
</reference>
<dbReference type="Pfam" id="PF01872">
    <property type="entry name" value="RibD_C"/>
    <property type="match status" value="1"/>
</dbReference>
<feature type="domain" description="Bacterial bifunctional deaminase-reductase C-terminal" evidence="1">
    <location>
        <begin position="4"/>
        <end position="188"/>
    </location>
</feature>